<evidence type="ECO:0000256" key="1">
    <source>
        <dbReference type="SAM" id="MobiDB-lite"/>
    </source>
</evidence>
<reference evidence="3 4" key="1">
    <citation type="submission" date="2015-03" db="EMBL/GenBank/DDBJ databases">
        <title>Luteipulveratus halotolerans sp. nov., a novel actinobacterium (Dermacoccaceae) from Sarawak, Malaysia.</title>
        <authorList>
            <person name="Juboi H."/>
            <person name="Basik A."/>
            <person name="Shamsul S.S."/>
            <person name="Arnold P."/>
            <person name="Schmitt E.K."/>
            <person name="Sanglier J.-J."/>
            <person name="Yeo T."/>
        </authorList>
    </citation>
    <scope>NUCLEOTIDE SEQUENCE [LARGE SCALE GENOMIC DNA]</scope>
    <source>
        <strain evidence="3 4">MN07-A0370</strain>
    </source>
</reference>
<dbReference type="STRING" id="571913.VV02_08180"/>
<evidence type="ECO:0000256" key="2">
    <source>
        <dbReference type="SAM" id="Phobius"/>
    </source>
</evidence>
<dbReference type="GO" id="GO:0005737">
    <property type="term" value="C:cytoplasm"/>
    <property type="evidence" value="ECO:0007669"/>
    <property type="project" value="TreeGrafter"/>
</dbReference>
<accession>A0A0K1JGX2</accession>
<organism evidence="3 4">
    <name type="scientific">Luteipulveratus mongoliensis</name>
    <dbReference type="NCBI Taxonomy" id="571913"/>
    <lineage>
        <taxon>Bacteria</taxon>
        <taxon>Bacillati</taxon>
        <taxon>Actinomycetota</taxon>
        <taxon>Actinomycetes</taxon>
        <taxon>Micrococcales</taxon>
        <taxon>Dermacoccaceae</taxon>
        <taxon>Luteipulveratus</taxon>
    </lineage>
</organism>
<protein>
    <recommendedName>
        <fullName evidence="5">DUF3105 domain-containing protein</fullName>
    </recommendedName>
</protein>
<dbReference type="RefSeq" id="WP_052590913.1">
    <property type="nucleotide sequence ID" value="NZ_CP011112.1"/>
</dbReference>
<keyword evidence="2" id="KW-0472">Membrane</keyword>
<dbReference type="Pfam" id="PF11303">
    <property type="entry name" value="DUF3105"/>
    <property type="match status" value="1"/>
</dbReference>
<evidence type="ECO:0008006" key="5">
    <source>
        <dbReference type="Google" id="ProtNLM"/>
    </source>
</evidence>
<keyword evidence="4" id="KW-1185">Reference proteome</keyword>
<dbReference type="Proteomes" id="UP000066480">
    <property type="component" value="Chromosome"/>
</dbReference>
<name>A0A0K1JGX2_9MICO</name>
<gene>
    <name evidence="3" type="ORF">VV02_08180</name>
</gene>
<sequence>MADDNESTTDEVSSVRGDARAKLASMQKKQSREQRRGGLLIGAIVGLVVIALVGGGAFLIKRDKDDNNTAGADVGVVKSYSKLTFNHVETKVKYPQNPPVGGDHNPAWANCGIYDKVIPNEHAVHSMEHGAVWITYKPGALSTVDLALLKGKAQQDYMLMSQDKTQSTPIVLSAWGKQLHVTSAKDTKIDKFIKDFLQGPQTREKGASCSGAYDPNTGQTG</sequence>
<evidence type="ECO:0000313" key="4">
    <source>
        <dbReference type="Proteomes" id="UP000066480"/>
    </source>
</evidence>
<feature type="region of interest" description="Disordered" evidence="1">
    <location>
        <begin position="1"/>
        <end position="30"/>
    </location>
</feature>
<dbReference type="PANTHER" id="PTHR34179">
    <property type="entry name" value="TUMOR PROTEIN P53-INDUCIBLE PROTEIN 13"/>
    <property type="match status" value="1"/>
</dbReference>
<dbReference type="KEGG" id="lmoi:VV02_08180"/>
<dbReference type="AlphaFoldDB" id="A0A0K1JGX2"/>
<feature type="region of interest" description="Disordered" evidence="1">
    <location>
        <begin position="202"/>
        <end position="221"/>
    </location>
</feature>
<proteinExistence type="predicted"/>
<keyword evidence="2" id="KW-0812">Transmembrane</keyword>
<dbReference type="InterPro" id="IPR021454">
    <property type="entry name" value="DUF3105"/>
</dbReference>
<dbReference type="EMBL" id="CP011112">
    <property type="protein sequence ID" value="AKU15835.1"/>
    <property type="molecule type" value="Genomic_DNA"/>
</dbReference>
<dbReference type="OrthoDB" id="164831at2"/>
<feature type="transmembrane region" description="Helical" evidence="2">
    <location>
        <begin position="38"/>
        <end position="60"/>
    </location>
</feature>
<dbReference type="PANTHER" id="PTHR34179:SF1">
    <property type="entry name" value="TUMOR PROTEIN P53-INDUCIBLE PROTEIN 13"/>
    <property type="match status" value="1"/>
</dbReference>
<keyword evidence="2" id="KW-1133">Transmembrane helix</keyword>
<evidence type="ECO:0000313" key="3">
    <source>
        <dbReference type="EMBL" id="AKU15835.1"/>
    </source>
</evidence>